<proteinExistence type="predicted"/>
<organism evidence="1">
    <name type="scientific">Gongylonema pulchrum</name>
    <dbReference type="NCBI Taxonomy" id="637853"/>
    <lineage>
        <taxon>Eukaryota</taxon>
        <taxon>Metazoa</taxon>
        <taxon>Ecdysozoa</taxon>
        <taxon>Nematoda</taxon>
        <taxon>Chromadorea</taxon>
        <taxon>Rhabditida</taxon>
        <taxon>Spirurina</taxon>
        <taxon>Spiruromorpha</taxon>
        <taxon>Spiruroidea</taxon>
        <taxon>Gongylonematidae</taxon>
        <taxon>Gongylonema</taxon>
    </lineage>
</organism>
<evidence type="ECO:0000313" key="1">
    <source>
        <dbReference type="WBParaSite" id="GPUH_0000730201-mRNA-1"/>
    </source>
</evidence>
<protein>
    <submittedName>
        <fullName evidence="1">ZMY12 protein</fullName>
    </submittedName>
</protein>
<sequence>LSAAGEWTRLITFCNCQELYTKHVFFVYFLVNALFKRRLYSDILKLNLNAVIEAGLLLVLGRTYLMCQNRRAATSCLQGAVARDESCIEAFELIQKYRLYPKQFEEFVEKYLYYFIGPVIKID</sequence>
<dbReference type="AlphaFoldDB" id="A0A183DF02"/>
<dbReference type="SUPFAM" id="SSF48452">
    <property type="entry name" value="TPR-like"/>
    <property type="match status" value="1"/>
</dbReference>
<dbReference type="InterPro" id="IPR011990">
    <property type="entry name" value="TPR-like_helical_dom_sf"/>
</dbReference>
<dbReference type="Gene3D" id="1.25.40.10">
    <property type="entry name" value="Tetratricopeptide repeat domain"/>
    <property type="match status" value="1"/>
</dbReference>
<dbReference type="WBParaSite" id="GPUH_0000730201-mRNA-1">
    <property type="protein sequence ID" value="GPUH_0000730201-mRNA-1"/>
    <property type="gene ID" value="GPUH_0000730201"/>
</dbReference>
<reference evidence="1" key="1">
    <citation type="submission" date="2016-06" db="UniProtKB">
        <authorList>
            <consortium name="WormBaseParasite"/>
        </authorList>
    </citation>
    <scope>IDENTIFICATION</scope>
</reference>
<name>A0A183DF02_9BILA</name>
<accession>A0A183DF02</accession>